<dbReference type="Gramene" id="TuG1812G0700003443.01.T01">
    <property type="protein sequence ID" value="TuG1812G0700003443.01.T01.cds420169"/>
    <property type="gene ID" value="TuG1812G0700003443.01"/>
</dbReference>
<feature type="transmembrane region" description="Helical" evidence="1">
    <location>
        <begin position="31"/>
        <end position="50"/>
    </location>
</feature>
<reference evidence="2" key="2">
    <citation type="submission" date="2018-03" db="EMBL/GenBank/DDBJ databases">
        <title>The Triticum urartu genome reveals the dynamic nature of wheat genome evolution.</title>
        <authorList>
            <person name="Ling H."/>
            <person name="Ma B."/>
            <person name="Shi X."/>
            <person name="Liu H."/>
            <person name="Dong L."/>
            <person name="Sun H."/>
            <person name="Cao Y."/>
            <person name="Gao Q."/>
            <person name="Zheng S."/>
            <person name="Li Y."/>
            <person name="Yu Y."/>
            <person name="Du H."/>
            <person name="Qi M."/>
            <person name="Li Y."/>
            <person name="Yu H."/>
            <person name="Cui Y."/>
            <person name="Wang N."/>
            <person name="Chen C."/>
            <person name="Wu H."/>
            <person name="Zhao Y."/>
            <person name="Zhang J."/>
            <person name="Li Y."/>
            <person name="Zhou W."/>
            <person name="Zhang B."/>
            <person name="Hu W."/>
            <person name="Eijk M."/>
            <person name="Tang J."/>
            <person name="Witsenboer H."/>
            <person name="Zhao S."/>
            <person name="Li Z."/>
            <person name="Zhang A."/>
            <person name="Wang D."/>
            <person name="Liang C."/>
        </authorList>
    </citation>
    <scope>NUCLEOTIDE SEQUENCE [LARGE SCALE GENOMIC DNA]</scope>
    <source>
        <strain evidence="2">cv. G1812</strain>
    </source>
</reference>
<name>A0A8R7R459_TRIUA</name>
<keyword evidence="1" id="KW-0472">Membrane</keyword>
<evidence type="ECO:0000313" key="3">
    <source>
        <dbReference type="Proteomes" id="UP000015106"/>
    </source>
</evidence>
<protein>
    <submittedName>
        <fullName evidence="2">Uncharacterized protein</fullName>
    </submittedName>
</protein>
<reference evidence="2" key="3">
    <citation type="submission" date="2022-06" db="UniProtKB">
        <authorList>
            <consortium name="EnsemblPlants"/>
        </authorList>
    </citation>
    <scope>IDENTIFICATION</scope>
</reference>
<dbReference type="EnsemblPlants" id="TuG1812G0700003443.01.T01">
    <property type="protein sequence ID" value="TuG1812G0700003443.01.T01.cds420169"/>
    <property type="gene ID" value="TuG1812G0700003443.01"/>
</dbReference>
<accession>A0A8R7R459</accession>
<organism evidence="2 3">
    <name type="scientific">Triticum urartu</name>
    <name type="common">Red wild einkorn</name>
    <name type="synonym">Crithodium urartu</name>
    <dbReference type="NCBI Taxonomy" id="4572"/>
    <lineage>
        <taxon>Eukaryota</taxon>
        <taxon>Viridiplantae</taxon>
        <taxon>Streptophyta</taxon>
        <taxon>Embryophyta</taxon>
        <taxon>Tracheophyta</taxon>
        <taxon>Spermatophyta</taxon>
        <taxon>Magnoliopsida</taxon>
        <taxon>Liliopsida</taxon>
        <taxon>Poales</taxon>
        <taxon>Poaceae</taxon>
        <taxon>BOP clade</taxon>
        <taxon>Pooideae</taxon>
        <taxon>Triticodae</taxon>
        <taxon>Triticeae</taxon>
        <taxon>Triticinae</taxon>
        <taxon>Triticum</taxon>
    </lineage>
</organism>
<dbReference type="AlphaFoldDB" id="A0A8R7R459"/>
<keyword evidence="1" id="KW-0812">Transmembrane</keyword>
<proteinExistence type="predicted"/>
<dbReference type="Proteomes" id="UP000015106">
    <property type="component" value="Chromosome 7"/>
</dbReference>
<keyword evidence="1" id="KW-1133">Transmembrane helix</keyword>
<reference evidence="3" key="1">
    <citation type="journal article" date="2013" name="Nature">
        <title>Draft genome of the wheat A-genome progenitor Triticum urartu.</title>
        <authorList>
            <person name="Ling H.Q."/>
            <person name="Zhao S."/>
            <person name="Liu D."/>
            <person name="Wang J."/>
            <person name="Sun H."/>
            <person name="Zhang C."/>
            <person name="Fan H."/>
            <person name="Li D."/>
            <person name="Dong L."/>
            <person name="Tao Y."/>
            <person name="Gao C."/>
            <person name="Wu H."/>
            <person name="Li Y."/>
            <person name="Cui Y."/>
            <person name="Guo X."/>
            <person name="Zheng S."/>
            <person name="Wang B."/>
            <person name="Yu K."/>
            <person name="Liang Q."/>
            <person name="Yang W."/>
            <person name="Lou X."/>
            <person name="Chen J."/>
            <person name="Feng M."/>
            <person name="Jian J."/>
            <person name="Zhang X."/>
            <person name="Luo G."/>
            <person name="Jiang Y."/>
            <person name="Liu J."/>
            <person name="Wang Z."/>
            <person name="Sha Y."/>
            <person name="Zhang B."/>
            <person name="Wu H."/>
            <person name="Tang D."/>
            <person name="Shen Q."/>
            <person name="Xue P."/>
            <person name="Zou S."/>
            <person name="Wang X."/>
            <person name="Liu X."/>
            <person name="Wang F."/>
            <person name="Yang Y."/>
            <person name="An X."/>
            <person name="Dong Z."/>
            <person name="Zhang K."/>
            <person name="Zhang X."/>
            <person name="Luo M.C."/>
            <person name="Dvorak J."/>
            <person name="Tong Y."/>
            <person name="Wang J."/>
            <person name="Yang H."/>
            <person name="Li Z."/>
            <person name="Wang D."/>
            <person name="Zhang A."/>
            <person name="Wang J."/>
        </authorList>
    </citation>
    <scope>NUCLEOTIDE SEQUENCE</scope>
    <source>
        <strain evidence="3">cv. G1812</strain>
    </source>
</reference>
<evidence type="ECO:0000256" key="1">
    <source>
        <dbReference type="SAM" id="Phobius"/>
    </source>
</evidence>
<sequence>MNKLSTLILVAHSHSKIRQKHRETKSSTSLYAFSLSTVSCLLICIYKRIISLLD</sequence>
<keyword evidence="3" id="KW-1185">Reference proteome</keyword>
<evidence type="ECO:0000313" key="2">
    <source>
        <dbReference type="EnsemblPlants" id="TuG1812G0700003443.01.T01.cds420169"/>
    </source>
</evidence>